<dbReference type="PROSITE" id="PS50110">
    <property type="entry name" value="RESPONSE_REGULATORY"/>
    <property type="match status" value="1"/>
</dbReference>
<evidence type="ECO:0000313" key="4">
    <source>
        <dbReference type="EMBL" id="MBE9223173.1"/>
    </source>
</evidence>
<dbReference type="RefSeq" id="WP_193801314.1">
    <property type="nucleotide sequence ID" value="NZ_JADEWC010000024.1"/>
</dbReference>
<evidence type="ECO:0000313" key="5">
    <source>
        <dbReference type="Proteomes" id="UP000654604"/>
    </source>
</evidence>
<proteinExistence type="predicted"/>
<gene>
    <name evidence="4" type="ORF">IQ215_10745</name>
</gene>
<keyword evidence="1 2" id="KW-0597">Phosphoprotein</keyword>
<dbReference type="InterPro" id="IPR001789">
    <property type="entry name" value="Sig_transdc_resp-reg_receiver"/>
</dbReference>
<protein>
    <submittedName>
        <fullName evidence="4">Response regulator</fullName>
    </submittedName>
</protein>
<reference evidence="4 5" key="1">
    <citation type="submission" date="2020-10" db="EMBL/GenBank/DDBJ databases">
        <authorList>
            <person name="Castelo-Branco R."/>
            <person name="Eusebio N."/>
            <person name="Adriana R."/>
            <person name="Vieira A."/>
            <person name="Brugerolle De Fraissinette N."/>
            <person name="Rezende De Castro R."/>
            <person name="Schneider M.P."/>
            <person name="Vasconcelos V."/>
            <person name="Leao P.N."/>
        </authorList>
    </citation>
    <scope>NUCLEOTIDE SEQUENCE [LARGE SCALE GENOMIC DNA]</scope>
    <source>
        <strain evidence="4 5">LEGE 03274</strain>
    </source>
</reference>
<dbReference type="PANTHER" id="PTHR44591:SF3">
    <property type="entry name" value="RESPONSE REGULATORY DOMAIN-CONTAINING PROTEIN"/>
    <property type="match status" value="1"/>
</dbReference>
<dbReference type="PANTHER" id="PTHR44591">
    <property type="entry name" value="STRESS RESPONSE REGULATOR PROTEIN 1"/>
    <property type="match status" value="1"/>
</dbReference>
<dbReference type="SMART" id="SM00448">
    <property type="entry name" value="REC"/>
    <property type="match status" value="1"/>
</dbReference>
<name>A0ABR9V5K3_9CHRO</name>
<feature type="modified residue" description="4-aspartylphosphate" evidence="2">
    <location>
        <position position="62"/>
    </location>
</feature>
<feature type="domain" description="Response regulatory" evidence="3">
    <location>
        <begin position="13"/>
        <end position="129"/>
    </location>
</feature>
<accession>A0ABR9V5K3</accession>
<dbReference type="Proteomes" id="UP000654604">
    <property type="component" value="Unassembled WGS sequence"/>
</dbReference>
<dbReference type="Pfam" id="PF00072">
    <property type="entry name" value="Response_reg"/>
    <property type="match status" value="1"/>
</dbReference>
<dbReference type="InterPro" id="IPR050595">
    <property type="entry name" value="Bact_response_regulator"/>
</dbReference>
<evidence type="ECO:0000259" key="3">
    <source>
        <dbReference type="PROSITE" id="PS50110"/>
    </source>
</evidence>
<dbReference type="Gene3D" id="3.40.50.2300">
    <property type="match status" value="1"/>
</dbReference>
<organism evidence="4 5">
    <name type="scientific">Cyanobacterium stanieri LEGE 03274</name>
    <dbReference type="NCBI Taxonomy" id="1828756"/>
    <lineage>
        <taxon>Bacteria</taxon>
        <taxon>Bacillati</taxon>
        <taxon>Cyanobacteriota</taxon>
        <taxon>Cyanophyceae</taxon>
        <taxon>Oscillatoriophycideae</taxon>
        <taxon>Chroococcales</taxon>
        <taxon>Geminocystaceae</taxon>
        <taxon>Cyanobacterium</taxon>
    </lineage>
</organism>
<dbReference type="CDD" id="cd19920">
    <property type="entry name" value="REC_PA4781-like"/>
    <property type="match status" value="1"/>
</dbReference>
<dbReference type="SUPFAM" id="SSF52172">
    <property type="entry name" value="CheY-like"/>
    <property type="match status" value="1"/>
</dbReference>
<comment type="caution">
    <text evidence="4">The sequence shown here is derived from an EMBL/GenBank/DDBJ whole genome shotgun (WGS) entry which is preliminary data.</text>
</comment>
<dbReference type="EMBL" id="JADEWC010000024">
    <property type="protein sequence ID" value="MBE9223173.1"/>
    <property type="molecule type" value="Genomic_DNA"/>
</dbReference>
<dbReference type="InterPro" id="IPR011006">
    <property type="entry name" value="CheY-like_superfamily"/>
</dbReference>
<keyword evidence="5" id="KW-1185">Reference proteome</keyword>
<evidence type="ECO:0000256" key="2">
    <source>
        <dbReference type="PROSITE-ProRule" id="PRU00169"/>
    </source>
</evidence>
<evidence type="ECO:0000256" key="1">
    <source>
        <dbReference type="ARBA" id="ARBA00022553"/>
    </source>
</evidence>
<sequence length="154" mass="17688">MDKSQNVNNEKSLILIVDDLKANLKLLTYILEAKGYQTSFAISGKDALERLTVLTPDLILLDLMMPDLNGLEVCQRVKSNPDYRDIPIIFLTASQEEHHLIEAFELGANDYVTKPFRKPELLRRVHTQITIRKQHQEILALKQQVEDMKLMVCA</sequence>